<dbReference type="KEGG" id="ccj:UL81_05920"/>
<organism evidence="1 2">
    <name type="scientific">Corynebacterium camporealensis</name>
    <dbReference type="NCBI Taxonomy" id="161896"/>
    <lineage>
        <taxon>Bacteria</taxon>
        <taxon>Bacillati</taxon>
        <taxon>Actinomycetota</taxon>
        <taxon>Actinomycetes</taxon>
        <taxon>Mycobacteriales</taxon>
        <taxon>Corynebacteriaceae</taxon>
        <taxon>Corynebacterium</taxon>
    </lineage>
</organism>
<dbReference type="EMBL" id="CP011311">
    <property type="protein sequence ID" value="AKE39148.1"/>
    <property type="molecule type" value="Genomic_DNA"/>
</dbReference>
<evidence type="ECO:0000313" key="2">
    <source>
        <dbReference type="Proteomes" id="UP000033566"/>
    </source>
</evidence>
<gene>
    <name evidence="1" type="ORF">UL81_05920</name>
</gene>
<reference evidence="1 2" key="1">
    <citation type="journal article" date="2015" name="Genome Announc.">
        <title>Complete Genome Sequence of Corynebacterium camporealensis DSM 44610, Isolated from the Milk of a Manchega Sheep with Subclinical Mastitis.</title>
        <authorList>
            <person name="Ruckert C."/>
            <person name="Albersmeier A."/>
            <person name="Winkler A."/>
            <person name="Tauch A."/>
        </authorList>
    </citation>
    <scope>NUCLEOTIDE SEQUENCE [LARGE SCALE GENOMIC DNA]</scope>
    <source>
        <strain evidence="1 2">DSM 44610</strain>
    </source>
</reference>
<proteinExistence type="predicted"/>
<accession>A0A0F6QYB2</accession>
<protein>
    <submittedName>
        <fullName evidence="1">Uncharacterized protein</fullName>
    </submittedName>
</protein>
<sequence>MLSSHVIPILWFRLVVLIGFTIFAVWQSMGILTVMTLLFIGLTIWQMFTAYRNRALGREG</sequence>
<dbReference type="AlphaFoldDB" id="A0A0F6QYB2"/>
<dbReference type="HOGENOM" id="CLU_207688_0_0_11"/>
<name>A0A0F6QYB2_9CORY</name>
<keyword evidence="2" id="KW-1185">Reference proteome</keyword>
<evidence type="ECO:0000313" key="1">
    <source>
        <dbReference type="EMBL" id="AKE39148.1"/>
    </source>
</evidence>
<dbReference type="OrthoDB" id="4417164at2"/>
<dbReference type="Proteomes" id="UP000033566">
    <property type="component" value="Chromosome"/>
</dbReference>
<dbReference type="PATRIC" id="fig|161896.4.peg.1160"/>
<dbReference type="RefSeq" id="WP_035104619.1">
    <property type="nucleotide sequence ID" value="NZ_CP011311.1"/>
</dbReference>